<keyword evidence="3" id="KW-0862">Zinc</keyword>
<gene>
    <name evidence="8" type="primary">ZNRF4</name>
    <name evidence="8" type="ORF">FOL47_009839</name>
</gene>
<dbReference type="GO" id="GO:0016567">
    <property type="term" value="P:protein ubiquitination"/>
    <property type="evidence" value="ECO:0007669"/>
    <property type="project" value="TreeGrafter"/>
</dbReference>
<feature type="transmembrane region" description="Helical" evidence="5">
    <location>
        <begin position="12"/>
        <end position="34"/>
    </location>
</feature>
<dbReference type="SMART" id="SM00184">
    <property type="entry name" value="RING"/>
    <property type="match status" value="1"/>
</dbReference>
<evidence type="ECO:0000313" key="9">
    <source>
        <dbReference type="Proteomes" id="UP000591131"/>
    </source>
</evidence>
<keyword evidence="1" id="KW-0479">Metal-binding</keyword>
<feature type="domain" description="RING-type" evidence="6">
    <location>
        <begin position="92"/>
        <end position="139"/>
    </location>
</feature>
<dbReference type="OrthoDB" id="8062037at2759"/>
<dbReference type="Proteomes" id="UP000591131">
    <property type="component" value="Unassembled WGS sequence"/>
</dbReference>
<sequence length="144" mass="15834">MSTVSRTTRLVAYTLSVVVVVAVGLAVVISVNQLGVSWPLLALFGVGPAVLIIILIIITLGATNFVRRKKRSPIRPTCIQQEVSFAKESGICPICIDTYGKEENVIILDCSHVYHCHCFNIWFTYTANSGRSFFCPVCRVAVEK</sequence>
<dbReference type="EMBL" id="EF134040">
    <property type="protein sequence ID" value="ABV22154.1"/>
    <property type="molecule type" value="mRNA"/>
</dbReference>
<keyword evidence="5" id="KW-0812">Transmembrane</keyword>
<dbReference type="AlphaFoldDB" id="A7YXM5"/>
<evidence type="ECO:0000256" key="5">
    <source>
        <dbReference type="SAM" id="Phobius"/>
    </source>
</evidence>
<reference evidence="7" key="1">
    <citation type="journal article" date="2007" name="Proc. Natl. Acad. Sci. U.S.A.">
        <title>Spliced leader RNA trans-splicing in dinoflagellates.</title>
        <authorList>
            <person name="Zhang H."/>
            <person name="Hou Y."/>
            <person name="Miranda L."/>
            <person name="Campbell D.A."/>
            <person name="Sturm N.R."/>
            <person name="Gaasterland T."/>
            <person name="Lin S."/>
        </authorList>
    </citation>
    <scope>NUCLEOTIDE SEQUENCE</scope>
    <source>
        <strain evidence="7">Pch_cDNA9</strain>
    </source>
</reference>
<dbReference type="SUPFAM" id="SSF57850">
    <property type="entry name" value="RING/U-box"/>
    <property type="match status" value="1"/>
</dbReference>
<dbReference type="Gene3D" id="3.30.40.10">
    <property type="entry name" value="Zinc/RING finger domain, C3HC4 (zinc finger)"/>
    <property type="match status" value="1"/>
</dbReference>
<accession>A7YXM5</accession>
<dbReference type="GO" id="GO:0061630">
    <property type="term" value="F:ubiquitin protein ligase activity"/>
    <property type="evidence" value="ECO:0007669"/>
    <property type="project" value="TreeGrafter"/>
</dbReference>
<evidence type="ECO:0000256" key="2">
    <source>
        <dbReference type="ARBA" id="ARBA00022771"/>
    </source>
</evidence>
<organism evidence="7">
    <name type="scientific">Perkinsus chesapeaki</name>
    <name type="common">Clam parasite</name>
    <name type="synonym">Perkinsus andrewsi</name>
    <dbReference type="NCBI Taxonomy" id="330153"/>
    <lineage>
        <taxon>Eukaryota</taxon>
        <taxon>Sar</taxon>
        <taxon>Alveolata</taxon>
        <taxon>Perkinsozoa</taxon>
        <taxon>Perkinsea</taxon>
        <taxon>Perkinsida</taxon>
        <taxon>Perkinsidae</taxon>
        <taxon>Perkinsus</taxon>
    </lineage>
</organism>
<keyword evidence="5" id="KW-1133">Transmembrane helix</keyword>
<evidence type="ECO:0000256" key="1">
    <source>
        <dbReference type="ARBA" id="ARBA00022723"/>
    </source>
</evidence>
<keyword evidence="5" id="KW-0472">Membrane</keyword>
<evidence type="ECO:0000256" key="4">
    <source>
        <dbReference type="PROSITE-ProRule" id="PRU00175"/>
    </source>
</evidence>
<evidence type="ECO:0000313" key="7">
    <source>
        <dbReference type="EMBL" id="ABV22154.1"/>
    </source>
</evidence>
<dbReference type="Pfam" id="PF13639">
    <property type="entry name" value="zf-RING_2"/>
    <property type="match status" value="1"/>
</dbReference>
<dbReference type="PANTHER" id="PTHR45969:SF69">
    <property type="entry name" value="FINGER DOMAIN PROTEIN, PUTATIVE (AFU_ORTHOLOGUE AFUA_3G12190)-RELATED"/>
    <property type="match status" value="1"/>
</dbReference>
<dbReference type="PROSITE" id="PS50089">
    <property type="entry name" value="ZF_RING_2"/>
    <property type="match status" value="1"/>
</dbReference>
<reference evidence="8 9" key="2">
    <citation type="submission" date="2020-04" db="EMBL/GenBank/DDBJ databases">
        <title>Perkinsus chesapeaki whole genome sequence.</title>
        <authorList>
            <person name="Bogema D.R."/>
        </authorList>
    </citation>
    <scope>NUCLEOTIDE SEQUENCE [LARGE SCALE GENOMIC DNA]</scope>
    <source>
        <strain evidence="8">ATCC PRA-425</strain>
    </source>
</reference>
<proteinExistence type="evidence at transcript level"/>
<dbReference type="InterPro" id="IPR013083">
    <property type="entry name" value="Znf_RING/FYVE/PHD"/>
</dbReference>
<protein>
    <submittedName>
        <fullName evidence="7 8">Zinc and ring finger 4</fullName>
    </submittedName>
</protein>
<keyword evidence="2 4" id="KW-0863">Zinc-finger</keyword>
<evidence type="ECO:0000256" key="3">
    <source>
        <dbReference type="ARBA" id="ARBA00022833"/>
    </source>
</evidence>
<dbReference type="InterPro" id="IPR001841">
    <property type="entry name" value="Znf_RING"/>
</dbReference>
<dbReference type="EMBL" id="JAAPAO010000712">
    <property type="protein sequence ID" value="KAF4654686.1"/>
    <property type="molecule type" value="Genomic_DNA"/>
</dbReference>
<dbReference type="GO" id="GO:0008270">
    <property type="term" value="F:zinc ion binding"/>
    <property type="evidence" value="ECO:0007669"/>
    <property type="project" value="UniProtKB-KW"/>
</dbReference>
<dbReference type="PANTHER" id="PTHR45969">
    <property type="entry name" value="RING ZINC FINGER PROTEIN-RELATED"/>
    <property type="match status" value="1"/>
</dbReference>
<feature type="transmembrane region" description="Helical" evidence="5">
    <location>
        <begin position="40"/>
        <end position="66"/>
    </location>
</feature>
<keyword evidence="9" id="KW-1185">Reference proteome</keyword>
<evidence type="ECO:0000259" key="6">
    <source>
        <dbReference type="PROSITE" id="PS50089"/>
    </source>
</evidence>
<name>A7YXM5_PERCH</name>
<evidence type="ECO:0000313" key="8">
    <source>
        <dbReference type="EMBL" id="KAF4654686.1"/>
    </source>
</evidence>